<dbReference type="GO" id="GO:0060271">
    <property type="term" value="P:cilium assembly"/>
    <property type="evidence" value="ECO:0007669"/>
    <property type="project" value="TreeGrafter"/>
</dbReference>
<feature type="non-terminal residue" evidence="2">
    <location>
        <position position="1"/>
    </location>
</feature>
<keyword evidence="4" id="KW-1185">Reference proteome</keyword>
<organism evidence="2 4">
    <name type="scientific">Didymodactylos carnosus</name>
    <dbReference type="NCBI Taxonomy" id="1234261"/>
    <lineage>
        <taxon>Eukaryota</taxon>
        <taxon>Metazoa</taxon>
        <taxon>Spiralia</taxon>
        <taxon>Gnathifera</taxon>
        <taxon>Rotifera</taxon>
        <taxon>Eurotatoria</taxon>
        <taxon>Bdelloidea</taxon>
        <taxon>Philodinida</taxon>
        <taxon>Philodinidae</taxon>
        <taxon>Didymodactylos</taxon>
    </lineage>
</organism>
<reference evidence="2" key="1">
    <citation type="submission" date="2021-02" db="EMBL/GenBank/DDBJ databases">
        <authorList>
            <person name="Nowell W R."/>
        </authorList>
    </citation>
    <scope>NUCLEOTIDE SEQUENCE</scope>
</reference>
<dbReference type="PANTHER" id="PTHR33487">
    <property type="entry name" value="CILIA- AND FLAGELLA-ASSOCIATED PROTEIN 54"/>
    <property type="match status" value="1"/>
</dbReference>
<feature type="compositionally biased region" description="Polar residues" evidence="1">
    <location>
        <begin position="827"/>
        <end position="840"/>
    </location>
</feature>
<comment type="caution">
    <text evidence="2">The sequence shown here is derived from an EMBL/GenBank/DDBJ whole genome shotgun (WGS) entry which is preliminary data.</text>
</comment>
<feature type="region of interest" description="Disordered" evidence="1">
    <location>
        <begin position="785"/>
        <end position="840"/>
    </location>
</feature>
<dbReference type="EMBL" id="CAJNOQ010006846">
    <property type="protein sequence ID" value="CAF1149316.1"/>
    <property type="molecule type" value="Genomic_DNA"/>
</dbReference>
<evidence type="ECO:0000313" key="4">
    <source>
        <dbReference type="Proteomes" id="UP000663829"/>
    </source>
</evidence>
<evidence type="ECO:0000313" key="2">
    <source>
        <dbReference type="EMBL" id="CAF1149316.1"/>
    </source>
</evidence>
<dbReference type="Proteomes" id="UP000681722">
    <property type="component" value="Unassembled WGS sequence"/>
</dbReference>
<protein>
    <submittedName>
        <fullName evidence="2">Uncharacterized protein</fullName>
    </submittedName>
</protein>
<sequence>MLLSNINYDGQQTDSANLCTRISRTIECDSKSSWMDVIDKIMDSKDIVLNWYKDSNLKSLLLNRQLLLKKYGIWGCLSAAIVTCKLAKYHTHTNCDQHIQTCILSSYFLRSIFFYTLPHSEYDYDYSTLFIDNQTQLWPGIQLTSDEFRLNPRVLMDTLVYISETLIRNDLNLLALPVIVFYDVFTFHCRDLFHTIQSRLLRLRSLIELDLFKEASLLIFMLTDGSKLPSYNLFDISKNILSEYNLGVLETLLTIRLSNSMSSLFGAHLTIEFHYLLSLYFIRLAARIPVIANLEYFKSSELKQILTTVSDSRYKAHSMMSITQSSLSTKTKSIFPENISYEEIKSYLIGVSKLYCEKALLVLQHTDEYNRDYPSNLNSFEYQLCIDSLAMLAECAHQCHLDQLAARYSLEVLKVMQLIGEDNVDERKVANGKTKRKSTYPRLSAVSRYPRKKLNAIDILFDTRSSQNLNVHLWLKCRSSLCHYILQQINTLGKVKGVDELIKEDMANVSTYIEHGIEESNEYQSNEMLATFLLYKCLQNLSELVNLDENKKRLKTIIDLLESVGSKQNTISINLLEKLTLTKLLLLEHNCVDNFEQTVTSLKTKDDTLQWNLLDMIIQLRERIQTNNNHRDSLATLIQPLQNIYSSLLLFYIYSKLRTACILIDHVYRRISSYETDVLNENISNDLYECEKLFRQCLLLNRSICERYVSIETECLLHLSRIHRLLKRPLKEIVYQLVDAIRLTYLNSHDIEFIQTCYFELALTFIEHSKLSLLSVTKQVSAPVLRTTSKQDRRESGDVTIVGGVSDDSQTSESKTPEPRTPKSRQALASRQSSIKMNTSETTRKLQLKSVAIMAIRSATLMAICRKQRVQLPGLAEEFPSSHEQLWPTFLAGDIIGYFVFPDRKRVYK</sequence>
<dbReference type="PANTHER" id="PTHR33487:SF1">
    <property type="entry name" value="CILIA- AND FLAGELLA-ASSOCIATED PROTEIN 54"/>
    <property type="match status" value="1"/>
</dbReference>
<proteinExistence type="predicted"/>
<dbReference type="AlphaFoldDB" id="A0A814SKH3"/>
<evidence type="ECO:0000256" key="1">
    <source>
        <dbReference type="SAM" id="MobiDB-lite"/>
    </source>
</evidence>
<name>A0A814SKH3_9BILA</name>
<dbReference type="EMBL" id="CAJOBC010006848">
    <property type="protein sequence ID" value="CAF3912883.1"/>
    <property type="molecule type" value="Genomic_DNA"/>
</dbReference>
<dbReference type="Proteomes" id="UP000663829">
    <property type="component" value="Unassembled WGS sequence"/>
</dbReference>
<evidence type="ECO:0000313" key="3">
    <source>
        <dbReference type="EMBL" id="CAF3912883.1"/>
    </source>
</evidence>
<gene>
    <name evidence="2" type="ORF">GPM918_LOCUS21095</name>
    <name evidence="3" type="ORF">SRO942_LOCUS21094</name>
</gene>
<dbReference type="OrthoDB" id="10011078at2759"/>
<accession>A0A814SKH3</accession>